<dbReference type="GO" id="GO:0097266">
    <property type="term" value="F:phenylacetyl-CoA 1,2-epoxidase activity"/>
    <property type="evidence" value="ECO:0007669"/>
    <property type="project" value="UniProtKB-EC"/>
</dbReference>
<dbReference type="PANTHER" id="PTHR30458">
    <property type="entry name" value="PHENYLACETIC ACID DEGRADATION PROTEIN PAA"/>
    <property type="match status" value="1"/>
</dbReference>
<dbReference type="InterPro" id="IPR009078">
    <property type="entry name" value="Ferritin-like_SF"/>
</dbReference>
<organism evidence="1 2">
    <name type="scientific">Caldalkalibacillus horti</name>
    <dbReference type="NCBI Taxonomy" id="77523"/>
    <lineage>
        <taxon>Bacteria</taxon>
        <taxon>Bacillati</taxon>
        <taxon>Bacillota</taxon>
        <taxon>Bacilli</taxon>
        <taxon>Bacillales</taxon>
        <taxon>Bacillaceae</taxon>
        <taxon>Caldalkalibacillus</taxon>
    </lineage>
</organism>
<keyword evidence="1" id="KW-0560">Oxidoreductase</keyword>
<accession>A0ABT9W0D4</accession>
<dbReference type="EC" id="1.14.13.149" evidence="1"/>
<dbReference type="RefSeq" id="WP_307395105.1">
    <property type="nucleotide sequence ID" value="NZ_BAAADK010000047.1"/>
</dbReference>
<dbReference type="PANTHER" id="PTHR30458:SF0">
    <property type="entry name" value="1,2-PHENYLACETYL-COA EPOXIDASE, SUBUNIT C"/>
    <property type="match status" value="1"/>
</dbReference>
<dbReference type="NCBIfam" id="TIGR02158">
    <property type="entry name" value="PA_CoA_Oxy3"/>
    <property type="match status" value="1"/>
</dbReference>
<name>A0ABT9W0D4_9BACI</name>
<evidence type="ECO:0000313" key="2">
    <source>
        <dbReference type="Proteomes" id="UP001235840"/>
    </source>
</evidence>
<dbReference type="Proteomes" id="UP001235840">
    <property type="component" value="Unassembled WGS sequence"/>
</dbReference>
<dbReference type="Gene3D" id="1.20.1260.10">
    <property type="match status" value="1"/>
</dbReference>
<evidence type="ECO:0000313" key="1">
    <source>
        <dbReference type="EMBL" id="MDQ0166696.1"/>
    </source>
</evidence>
<keyword evidence="2" id="KW-1185">Reference proteome</keyword>
<sequence length="276" mass="31583">MLQIGSAEEAKQNQEYRAALVALLFQLADDNFLVGYRGSEWLGLAPHLEADVAFSSIAQDHMGHAALFYQLLEELGEGKADDLAHLREASSFQNARLVERSNGKGDYMEHPQYDWCYSVVRQYIFDLFEQMRMNALQHSTYLPLAQAATKISREKYYHVLHGETWFKEMATTTDEARYRLLIALDKVWSDIGELFSWGPQAASICQHGLLDDEQLLLNTFTNQMSNIFDVVQIPWPGDLQLKGKEQNGRYGQHTVDLEEALKNISEVYRQDPTAAW</sequence>
<dbReference type="InterPro" id="IPR011882">
    <property type="entry name" value="PaaC"/>
</dbReference>
<proteinExistence type="predicted"/>
<dbReference type="PIRSF" id="PIRSF037834">
    <property type="entry name" value="PA_CoA_Oase3"/>
    <property type="match status" value="1"/>
</dbReference>
<dbReference type="InterPro" id="IPR012347">
    <property type="entry name" value="Ferritin-like"/>
</dbReference>
<gene>
    <name evidence="1" type="ORF">J2S11_002612</name>
</gene>
<dbReference type="InterPro" id="IPR052703">
    <property type="entry name" value="Aromatic_CoA_ox/epox"/>
</dbReference>
<comment type="caution">
    <text evidence="1">The sequence shown here is derived from an EMBL/GenBank/DDBJ whole genome shotgun (WGS) entry which is preliminary data.</text>
</comment>
<dbReference type="EMBL" id="JAUSTY010000010">
    <property type="protein sequence ID" value="MDQ0166696.1"/>
    <property type="molecule type" value="Genomic_DNA"/>
</dbReference>
<dbReference type="Pfam" id="PF05138">
    <property type="entry name" value="PaaA_PaaC"/>
    <property type="match status" value="1"/>
</dbReference>
<dbReference type="InterPro" id="IPR007814">
    <property type="entry name" value="PaaA_PaaC"/>
</dbReference>
<protein>
    <submittedName>
        <fullName evidence="1">Ring-1,2-phenylacetyl-CoA epoxidase subunit PaaC</fullName>
        <ecNumber evidence="1">1.14.13.149</ecNumber>
    </submittedName>
</protein>
<dbReference type="SUPFAM" id="SSF47240">
    <property type="entry name" value="Ferritin-like"/>
    <property type="match status" value="1"/>
</dbReference>
<reference evidence="1 2" key="1">
    <citation type="submission" date="2023-07" db="EMBL/GenBank/DDBJ databases">
        <title>Genomic Encyclopedia of Type Strains, Phase IV (KMG-IV): sequencing the most valuable type-strain genomes for metagenomic binning, comparative biology and taxonomic classification.</title>
        <authorList>
            <person name="Goeker M."/>
        </authorList>
    </citation>
    <scope>NUCLEOTIDE SEQUENCE [LARGE SCALE GENOMIC DNA]</scope>
    <source>
        <strain evidence="1 2">DSM 12751</strain>
    </source>
</reference>